<reference evidence="1 2" key="1">
    <citation type="submission" date="2024-02" db="EMBL/GenBank/DDBJ databases">
        <authorList>
            <person name="Grouzdev D."/>
        </authorList>
    </citation>
    <scope>NUCLEOTIDE SEQUENCE [LARGE SCALE GENOMIC DNA]</scope>
    <source>
        <strain evidence="1 2">9N</strain>
    </source>
</reference>
<gene>
    <name evidence="1" type="ORF">V3H18_03430</name>
</gene>
<protein>
    <submittedName>
        <fullName evidence="1">Uncharacterized protein</fullName>
    </submittedName>
</protein>
<evidence type="ECO:0000313" key="2">
    <source>
        <dbReference type="Proteomes" id="UP001350748"/>
    </source>
</evidence>
<dbReference type="Proteomes" id="UP001350748">
    <property type="component" value="Unassembled WGS sequence"/>
</dbReference>
<organism evidence="1 2">
    <name type="scientific">Methylocystis borbori</name>
    <dbReference type="NCBI Taxonomy" id="3118750"/>
    <lineage>
        <taxon>Bacteria</taxon>
        <taxon>Pseudomonadati</taxon>
        <taxon>Pseudomonadota</taxon>
        <taxon>Alphaproteobacteria</taxon>
        <taxon>Hyphomicrobiales</taxon>
        <taxon>Methylocystaceae</taxon>
        <taxon>Methylocystis</taxon>
    </lineage>
</organism>
<sequence length="343" mass="38020">MYLTPIHFIDLGFRTFMGNPFSDPQQISLRQGESDFRLLDAREGLVVTLGPDTSFFDRPSRSVCRWPGTLTIPRQSPHSVPKRSWIANEFATFLYVCFGGGDVKLNRIAALEKQKEILLTAGEGNVVEKIDLTKFARERSPPLLFLQPAYLCSSSNVAIQSVPCDASTMSWARAPYVYMTRPVDDLWNPAILCLAGKTMIWCERIEPGESRDYALGNVIATTANIVSKLRPTSQAHPEDRMLAAVKHGRATANGIVSASTKTNADNSFRRRLREFAAAVAILFESIRAREGFFVCELTNDSDAPAYVFVQLNKSDFYGGSGLVGFAIKLLSSIFRLSHLSLGH</sequence>
<dbReference type="RefSeq" id="WP_332080489.1">
    <property type="nucleotide sequence ID" value="NZ_JAZHYN010000006.1"/>
</dbReference>
<comment type="caution">
    <text evidence="1">The sequence shown here is derived from an EMBL/GenBank/DDBJ whole genome shotgun (WGS) entry which is preliminary data.</text>
</comment>
<name>A0ABU7XDW0_9HYPH</name>
<accession>A0ABU7XDW0</accession>
<dbReference type="EMBL" id="JAZHYN010000006">
    <property type="protein sequence ID" value="MEF3365579.1"/>
    <property type="molecule type" value="Genomic_DNA"/>
</dbReference>
<evidence type="ECO:0000313" key="1">
    <source>
        <dbReference type="EMBL" id="MEF3365579.1"/>
    </source>
</evidence>
<proteinExistence type="predicted"/>
<keyword evidence="2" id="KW-1185">Reference proteome</keyword>